<evidence type="ECO:0000259" key="1">
    <source>
        <dbReference type="Pfam" id="PF13657"/>
    </source>
</evidence>
<dbReference type="Pfam" id="PF13657">
    <property type="entry name" value="Couple_hipA"/>
    <property type="match status" value="1"/>
</dbReference>
<sequence>MRRAEISMHGVPAGILEEIEAEKIYRFTYFEKYTGPSIALTMPVGGKEFAFDRFPPFFDGLLPEGPLLEGLLRQCKIDKFDYLSQLITVGNDLVGAVTVQEKKG</sequence>
<organism evidence="2 3">
    <name type="scientific">Candidatus Desulfatibia vada</name>
    <dbReference type="NCBI Taxonomy" id="2841696"/>
    <lineage>
        <taxon>Bacteria</taxon>
        <taxon>Pseudomonadati</taxon>
        <taxon>Thermodesulfobacteriota</taxon>
        <taxon>Desulfobacteria</taxon>
        <taxon>Desulfobacterales</taxon>
        <taxon>Desulfobacterales incertae sedis</taxon>
        <taxon>Candidatus Desulfatibia</taxon>
    </lineage>
</organism>
<reference evidence="2 3" key="1">
    <citation type="submission" date="2020-08" db="EMBL/GenBank/DDBJ databases">
        <title>Bridging the membrane lipid divide: bacteria of the FCB group superphylum have the potential to synthesize archaeal ether lipids.</title>
        <authorList>
            <person name="Villanueva L."/>
            <person name="Von Meijenfeldt F.A.B."/>
            <person name="Westbye A.B."/>
            <person name="Yadav S."/>
            <person name="Hopmans E.C."/>
            <person name="Dutilh B.E."/>
            <person name="Sinninghe Damste J.S."/>
        </authorList>
    </citation>
    <scope>NUCLEOTIDE SEQUENCE [LARGE SCALE GENOMIC DNA]</scope>
    <source>
        <strain evidence="2">NIOZ-UU17</strain>
    </source>
</reference>
<evidence type="ECO:0000313" key="3">
    <source>
        <dbReference type="Proteomes" id="UP000605201"/>
    </source>
</evidence>
<dbReference type="EMBL" id="JACNIG010000273">
    <property type="protein sequence ID" value="MBC8433143.1"/>
    <property type="molecule type" value="Genomic_DNA"/>
</dbReference>
<name>A0A8J6P2D5_9BACT</name>
<proteinExistence type="predicted"/>
<dbReference type="InterPro" id="IPR017508">
    <property type="entry name" value="HipA_N1"/>
</dbReference>
<comment type="caution">
    <text evidence="2">The sequence shown here is derived from an EMBL/GenBank/DDBJ whole genome shotgun (WGS) entry which is preliminary data.</text>
</comment>
<dbReference type="Proteomes" id="UP000605201">
    <property type="component" value="Unassembled WGS sequence"/>
</dbReference>
<protein>
    <submittedName>
        <fullName evidence="2">HipA N-terminal domain-containing protein</fullName>
    </submittedName>
</protein>
<dbReference type="NCBIfam" id="TIGR03071">
    <property type="entry name" value="couple_hipA"/>
    <property type="match status" value="1"/>
</dbReference>
<gene>
    <name evidence="2" type="ORF">H8D96_14640</name>
</gene>
<accession>A0A8J6P2D5</accession>
<feature type="domain" description="HipA N-terminal subdomain 1" evidence="1">
    <location>
        <begin position="5"/>
        <end position="99"/>
    </location>
</feature>
<evidence type="ECO:0000313" key="2">
    <source>
        <dbReference type="EMBL" id="MBC8433143.1"/>
    </source>
</evidence>
<dbReference type="AlphaFoldDB" id="A0A8J6P2D5"/>